<name>A0AC61PNC6_9FIRM</name>
<protein>
    <submittedName>
        <fullName evidence="1">Cysteine protease, C1A family</fullName>
    </submittedName>
</protein>
<dbReference type="Proteomes" id="UP000192328">
    <property type="component" value="Unassembled WGS sequence"/>
</dbReference>
<keyword evidence="1" id="KW-0645">Protease</keyword>
<comment type="caution">
    <text evidence="1">The sequence shown here is derived from an EMBL/GenBank/DDBJ whole genome shotgun (WGS) entry which is preliminary data.</text>
</comment>
<reference evidence="1" key="1">
    <citation type="submission" date="2017-04" db="EMBL/GenBank/DDBJ databases">
        <authorList>
            <person name="Varghese N."/>
            <person name="Submissions S."/>
        </authorList>
    </citation>
    <scope>NUCLEOTIDE SEQUENCE</scope>
    <source>
        <strain evidence="1">WTE2008</strain>
    </source>
</reference>
<proteinExistence type="predicted"/>
<sequence>MTRNHRITRFLAVLTALCLLLSAVPAAPAAAGEAWQEQALPYAAKLRAGVAFCADPELTEETGILQQDAVILVTETRGNAARITYTVQKQNRQQAWVRGKYLILLSAATPTDLDALIPDDDVQLAAPEIPPEEEEQPAEDEPADEPAEEETEESPSEPFTDGESEEETIPSGVILNEVEDESEESPADSDSDPEQEEDEPVLVSVQTETEESPSEPLSDGEPVEDEPASPDVIPTGVEESPADSDPDPKQEEEFPAPVATPTDIREEEAPSVPENEDEISEISFEEITAEPQSGESLNGNAVYTVTEAGQLEMADYGDPEYVTEELPEVRNQGDYDTCWAFAAIGGLEAYLTKQNNAGSSIDLSEFFLLYFSAHNFPNPKAGGEGDEVTYNGDGSYLDNGGFSRLAYHILATLIGTTSESDNPYPDADGVDQQVNTNADIAAQITGAYNLDVSNISLIKQQIIENGSVKASIWAPENMSTATTGIIKSYTSNGEVVGKVGYNKSKAAYYGTYKRTNHDVLLIGWDDEYPAENFVSGLRPSGKGAWKARNSWGSGWGISGEFWISYEDASLRSGQAVSFTAENDSDKMADYCYSYDKGLSSSAAVVDNQAVISQSFTVDGQEVLHSIGIETTEYTDKDSGQKVFAPMTLSAVVKNAEGQVIASTGNVDANYSGFYLLNLKDPCVLNAASTVEVVVTCKTKQTGKVAVLYQKNKSTSKAGDIAMTASTASSGVIVNGTKLKDEDNVACDSTIKLYTKRNNSTGLVTGVSLNKTSLGLKTGENETLKATITPSNATNQSLRWYSSDTSIATVDENGKVVGMAKSGTAVITAVSSNGKSAACNVEVVYQNLPVTKVKISGFDSHTKRIDHSTDAGIKLGDKLTLTAVLTPEYTTQPGIEWKSSNPSVLSIEKTEGRTCTIRLNKNGSARITLQSTENTSLSDWVDFTVYLPVLVSAVKLEPSAAALWEGGNQQLTATVQPENAENKKIKWSSSNPAVATVNDMGVVTGVKDGTAVITAASEDGNASASCVVLVSTQDQIQAFVYRMYRVCLLREPDDIGFVYWIDKIRSGERSGAQAAFEFFFSNEMIARNLSDTDYVERAYESILGRASDAEGKAYWMQRLQAGFSRKALISGFISSNEFGAICARYGIERGSYALTEPRDQNYGITAYVSRLYTKMQGRVYDVGGLNYWCNIILKDPKKETLVQVAVDGFMHSNEFKAKNLSDTEFVKVMYRTFLDREAEPAGLQYWLNKLASGMTRENVAAGFAASDEFGAIMARYGF</sequence>
<keyword evidence="2" id="KW-1185">Reference proteome</keyword>
<gene>
    <name evidence="1" type="ORF">SAMN06297397_2332</name>
</gene>
<evidence type="ECO:0000313" key="1">
    <source>
        <dbReference type="EMBL" id="SMC75738.1"/>
    </source>
</evidence>
<organism evidence="1 2">
    <name type="scientific">Aristaeella lactis</name>
    <dbReference type="NCBI Taxonomy" id="3046383"/>
    <lineage>
        <taxon>Bacteria</taxon>
        <taxon>Bacillati</taxon>
        <taxon>Bacillota</taxon>
        <taxon>Clostridia</taxon>
        <taxon>Eubacteriales</taxon>
        <taxon>Aristaeellaceae</taxon>
        <taxon>Aristaeella</taxon>
    </lineage>
</organism>
<dbReference type="EMBL" id="FWXZ01000005">
    <property type="protein sequence ID" value="SMC75738.1"/>
    <property type="molecule type" value="Genomic_DNA"/>
</dbReference>
<keyword evidence="1" id="KW-0378">Hydrolase</keyword>
<evidence type="ECO:0000313" key="2">
    <source>
        <dbReference type="Proteomes" id="UP000192328"/>
    </source>
</evidence>
<accession>A0AC61PNC6</accession>